<sequence>MKTPSSSYPVLDNRPIDQWKVTELKEELKRRKLITRGLKEELVRRLDEALRNENESAKENVDNGFDGTPQPVVETEDGSTVFIVSETTVTVTDENNEMYHGMDQDHVDNTAVLSGEEKVQQGEVAIGNASALDEETVVQTQPQVVAEDARTVLTVSETTGDIMDAGNDMMDHVLETPAVVSETTGDLMGRGNDSNEVDHGTNQVHVDDTTASLGKGKIQEEEVTAVTVSVRDEEMVVHETSLETSITVKESIVSELAATVQESGNNDSPIGNEEIKLPHEDVGLESSDPNYQVSEVSTVLGFQVKSDSISSDCVSIDEKNELKDNIIADNVKLELDVKPEMVQPSSCNVIPDGNKLHPMDVEEPRENKVPVEERDDKKAANVEMSEKNDIADVIFSEKLNLDFGDDSVEDDALESKQIDSKDKSYEVGDMSEITEVPSVKEEAPVDLMQDDMSVDKKDIDDENKSASAAPPVKRKPQDQVVGNNEASKRQRRWHTETLKVPEPQSNPASSTTPRDPSLSTTMKRSFSRSDSTASDEPPKERVVPPSPKSPTNSLRIDRFLRPFTLKAVQELLGKTGSVTSFWMDHIKTHCYVSYSSVEEAIETRNAVYNLQWPTNGGRLLVAEFVDPQEVKTRMEPPPPPPPAQAPATPIITSPKMPPTPPAPKLPQPASRPQVQRQQLPPPPPLPLPPPPPLSNPPQARERLQLPPPPPLPLPEKEKVDAPILTLDDLFKKTKATPRIYYLPLSEEQVAAKLRAQGKSIKQSAGVACLKELFGPRLNVRSWFVDELGSFRGLFWVEAELNLGLEPQKSSFLFECMDSIMVFLVFLFSQRSNFIELQSFVSKYFGGRVLDYVRFRIIFVRGLDHVRFRILFVKCRTWELQLGVTLWCSESWLGVVYTVAAASAFVHLDTDTGGMDSDWDEQILSEKLSKLNSTQHSIETLSHWCIFHRSKAEIVVATWGKQFHSSEMVQKIPLLYLANDILQNSKRTGNEFVSEFWKVLPGALKDIIEKADDHGKNVVSRLVGIWEERKVFGSCARGLKDLMLGEQSPPPLVFSRKRSRSVTTVKRGSRYIKTKLNVGSAAEKIVSAFHLVDSEHKIEDEEMSKCRSAIQRVRKMEEEVDLACSKANDPKRKTLSIDLEGEENVLRESVEKLKVVEANRKALVSQLQEALHEQESELENVRTQMQRVTTLTSPNESLYIYLLTSPNETLSILINSSLSLETLVTAPLLRLLLLLLLLLLLSLSLSPIPSTSPPPSPRPTATPTLSLTRVTLRSKRRRIYVGNSIIVVVIVKLHHRHRVALARADEACKMQRRLNESYTAVAQQSNTTQPPMDTSTKGGQQPKKSAAAIAAEVADRLAACPSSQSIMASVLSTFAAEEAKNAGLTMPSSAFSSFRTPSVNTFSNLLTTDPLSDTYQSLLVQQPTLHQTQTATSSQIRYHMVTTPSPQHYVQPSGVMVNSYSHVFPPLPPGPPPRPPPPPLPHTAQTQSEQQLQITQPQPPVLTTQQPLAPPSFHPVGLFQPPGMVYNGRPYQSSR</sequence>
<keyword evidence="2" id="KW-1185">Reference proteome</keyword>
<gene>
    <name evidence="1" type="ORF">Vadar_025355</name>
</gene>
<dbReference type="Proteomes" id="UP000828048">
    <property type="component" value="Chromosome 4"/>
</dbReference>
<dbReference type="EMBL" id="CM037154">
    <property type="protein sequence ID" value="KAH7861378.1"/>
    <property type="molecule type" value="Genomic_DNA"/>
</dbReference>
<accession>A0ACB7Z7N2</accession>
<organism evidence="1 2">
    <name type="scientific">Vaccinium darrowii</name>
    <dbReference type="NCBI Taxonomy" id="229202"/>
    <lineage>
        <taxon>Eukaryota</taxon>
        <taxon>Viridiplantae</taxon>
        <taxon>Streptophyta</taxon>
        <taxon>Embryophyta</taxon>
        <taxon>Tracheophyta</taxon>
        <taxon>Spermatophyta</taxon>
        <taxon>Magnoliopsida</taxon>
        <taxon>eudicotyledons</taxon>
        <taxon>Gunneridae</taxon>
        <taxon>Pentapetalae</taxon>
        <taxon>asterids</taxon>
        <taxon>Ericales</taxon>
        <taxon>Ericaceae</taxon>
        <taxon>Vaccinioideae</taxon>
        <taxon>Vaccinieae</taxon>
        <taxon>Vaccinium</taxon>
    </lineage>
</organism>
<comment type="caution">
    <text evidence="1">The sequence shown here is derived from an EMBL/GenBank/DDBJ whole genome shotgun (WGS) entry which is preliminary data.</text>
</comment>
<name>A0ACB7Z7N2_9ERIC</name>
<reference evidence="1 2" key="1">
    <citation type="journal article" date="2021" name="Hortic Res">
        <title>High-quality reference genome and annotation aids understanding of berry development for evergreen blueberry (Vaccinium darrowii).</title>
        <authorList>
            <person name="Yu J."/>
            <person name="Hulse-Kemp A.M."/>
            <person name="Babiker E."/>
            <person name="Staton M."/>
        </authorList>
    </citation>
    <scope>NUCLEOTIDE SEQUENCE [LARGE SCALE GENOMIC DNA]</scope>
    <source>
        <strain evidence="2">cv. NJ 8807/NJ 8810</strain>
        <tissue evidence="1">Young leaf</tissue>
    </source>
</reference>
<evidence type="ECO:0000313" key="2">
    <source>
        <dbReference type="Proteomes" id="UP000828048"/>
    </source>
</evidence>
<evidence type="ECO:0000313" key="1">
    <source>
        <dbReference type="EMBL" id="KAH7861378.1"/>
    </source>
</evidence>
<protein>
    <submittedName>
        <fullName evidence="1">Uncharacterized protein</fullName>
    </submittedName>
</protein>
<proteinExistence type="predicted"/>